<dbReference type="AlphaFoldDB" id="A0A9W8DU16"/>
<reference evidence="15" key="1">
    <citation type="submission" date="2022-07" db="EMBL/GenBank/DDBJ databases">
        <title>Phylogenomic reconstructions and comparative analyses of Kickxellomycotina fungi.</title>
        <authorList>
            <person name="Reynolds N.K."/>
            <person name="Stajich J.E."/>
            <person name="Barry K."/>
            <person name="Grigoriev I.V."/>
            <person name="Crous P."/>
            <person name="Smith M.E."/>
        </authorList>
    </citation>
    <scope>NUCLEOTIDE SEQUENCE</scope>
    <source>
        <strain evidence="15">NBRC 100468</strain>
    </source>
</reference>
<evidence type="ECO:0000256" key="8">
    <source>
        <dbReference type="ARBA" id="ARBA00032592"/>
    </source>
</evidence>
<dbReference type="GO" id="GO:0006398">
    <property type="term" value="P:mRNA 3'-end processing by stem-loop binding and cleavage"/>
    <property type="evidence" value="ECO:0007669"/>
    <property type="project" value="TreeGrafter"/>
</dbReference>
<keyword evidence="5" id="KW-0540">Nuclease</keyword>
<evidence type="ECO:0000259" key="14">
    <source>
        <dbReference type="SMART" id="SM01098"/>
    </source>
</evidence>
<dbReference type="Pfam" id="PF16661">
    <property type="entry name" value="Lactamase_B_6"/>
    <property type="match status" value="1"/>
</dbReference>
<dbReference type="Pfam" id="PF10996">
    <property type="entry name" value="Beta-Casp"/>
    <property type="match status" value="1"/>
</dbReference>
<gene>
    <name evidence="15" type="primary">YSH1</name>
    <name evidence="15" type="ORF">H4219_003004</name>
</gene>
<evidence type="ECO:0000313" key="15">
    <source>
        <dbReference type="EMBL" id="KAJ1917813.1"/>
    </source>
</evidence>
<evidence type="ECO:0000259" key="12">
    <source>
        <dbReference type="SMART" id="SM00849"/>
    </source>
</evidence>
<evidence type="ECO:0000256" key="11">
    <source>
        <dbReference type="SAM" id="MobiDB-lite"/>
    </source>
</evidence>
<dbReference type="Gene3D" id="3.60.15.10">
    <property type="entry name" value="Ribonuclease Z/Hydroxyacylglutathione hydrolase-like"/>
    <property type="match status" value="1"/>
</dbReference>
<organism evidence="15 16">
    <name type="scientific">Mycoemilia scoparia</name>
    <dbReference type="NCBI Taxonomy" id="417184"/>
    <lineage>
        <taxon>Eukaryota</taxon>
        <taxon>Fungi</taxon>
        <taxon>Fungi incertae sedis</taxon>
        <taxon>Zoopagomycota</taxon>
        <taxon>Kickxellomycotina</taxon>
        <taxon>Kickxellomycetes</taxon>
        <taxon>Kickxellales</taxon>
        <taxon>Kickxellaceae</taxon>
        <taxon>Mycoemilia</taxon>
    </lineage>
</organism>
<dbReference type="PANTHER" id="PTHR11203:SF11">
    <property type="entry name" value="CLEAVAGE AND POLYADENYLATION SPECIFICITY FACTOR SUBUNIT 3"/>
    <property type="match status" value="1"/>
</dbReference>
<evidence type="ECO:0000256" key="7">
    <source>
        <dbReference type="ARBA" id="ARBA00023242"/>
    </source>
</evidence>
<keyword evidence="4" id="KW-0507">mRNA processing</keyword>
<evidence type="ECO:0000313" key="16">
    <source>
        <dbReference type="Proteomes" id="UP001150538"/>
    </source>
</evidence>
<dbReference type="SMART" id="SM01027">
    <property type="entry name" value="Beta-Casp"/>
    <property type="match status" value="1"/>
</dbReference>
<dbReference type="Gene3D" id="3.40.50.10890">
    <property type="match status" value="1"/>
</dbReference>
<evidence type="ECO:0000256" key="9">
    <source>
        <dbReference type="ARBA" id="ARBA00069466"/>
    </source>
</evidence>
<evidence type="ECO:0000256" key="10">
    <source>
        <dbReference type="ARBA" id="ARBA00075008"/>
    </source>
</evidence>
<dbReference type="GO" id="GO:0004521">
    <property type="term" value="F:RNA endonuclease activity"/>
    <property type="evidence" value="ECO:0007669"/>
    <property type="project" value="TreeGrafter"/>
</dbReference>
<name>A0A9W8DU16_9FUNG</name>
<dbReference type="OrthoDB" id="10249535at2759"/>
<sequence length="790" mass="88840">MSIVKRKAPIEFAVDNESDILRITPLGAGQEVGRSCIVLEYKNKTIMLDCGLHPAYDGDASLPFIDEVDPASVDILLVTHFHVDHAAAVPYYLEKTNFRGRTFMTHPTKAIFRWLVSDYVKVSNNAASSQSSLYEEEDMLRAYNKIEAVNYRQQVEIDGVKFTAFNAGHVLGAAMFVIEIAGVKVLYTGDYSREEDRHLMAAENPGVPIDVLITESTYGIQSHEPRPEREKRFTKLVHNVVRRGGRCLMPVFALGRTQELLLILDEYWSKHPEIESVPIYFASSLAKRCMAVYQTYIHMMNDNIKKQFQKSNPFRFKHISNLKNLSSFDDIGPCVMIASPGMLQSGLSRELFDKWAPDRRNGLIITGYSIEGTLARTIMNEPDEVDTLMGVRIPRRMSVEYISFSAHVDGTQNSEFIEEIKAPNLILVHGEKNSMSQLRASLQRKFAESGMNIKIYTPANIEPVELHFRGEKTVKVHGGKASKVPEEGDLIYGVLVHKDFKYTLVDPSDLNELINDLTPTSVIQSQTVPYSASFSLLKYYLDQMYGVVEEVEIEESSYVLELDDDGKAKESEPSEVMKTESIGKPSSKKLRVYDSVDIKYVDGSDCLEIEWEGDTVNDMVADSIVALIMGIESSPASIKLTKSACQHGHSHDKQSVRTPDYSDVETKCSRLMGFLKEHFVSVEASKDMESITVDLDTRKAVIDILNLTVTSEYELVRKRVEGIVSRFIHTQRPLIRKHSHVIKTESDAPQTVPSQTFNKKVDSDENKSTPSVDQVETQISGEATQSIEVV</sequence>
<dbReference type="InterPro" id="IPR001279">
    <property type="entry name" value="Metallo-B-lactamas"/>
</dbReference>
<dbReference type="InterPro" id="IPR011108">
    <property type="entry name" value="RMMBL"/>
</dbReference>
<feature type="domain" description="Pre-mRNA 3'-end-processing endonuclease polyadenylation factor C-term" evidence="14">
    <location>
        <begin position="487"/>
        <end position="734"/>
    </location>
</feature>
<evidence type="ECO:0000259" key="13">
    <source>
        <dbReference type="SMART" id="SM01027"/>
    </source>
</evidence>
<evidence type="ECO:0000256" key="6">
    <source>
        <dbReference type="ARBA" id="ARBA00022801"/>
    </source>
</evidence>
<dbReference type="GO" id="GO:0003723">
    <property type="term" value="F:RNA binding"/>
    <property type="evidence" value="ECO:0007669"/>
    <property type="project" value="TreeGrafter"/>
</dbReference>
<dbReference type="FunFam" id="3.40.50.10890:FF:000001">
    <property type="entry name" value="Cleavage and polyadenylation specificity factor subunit 3"/>
    <property type="match status" value="1"/>
</dbReference>
<feature type="domain" description="Metallo-beta-lactamase" evidence="12">
    <location>
        <begin position="33"/>
        <end position="245"/>
    </location>
</feature>
<dbReference type="CDD" id="cd16292">
    <property type="entry name" value="CPSF3-like_MBL-fold"/>
    <property type="match status" value="1"/>
</dbReference>
<protein>
    <recommendedName>
        <fullName evidence="3">Endoribonuclease YSH1</fullName>
    </recommendedName>
    <alternativeName>
        <fullName evidence="9">Endoribonuclease ysh1</fullName>
    </alternativeName>
    <alternativeName>
        <fullName evidence="8 10">mRNA 3'-end-processing protein YSH1</fullName>
    </alternativeName>
</protein>
<dbReference type="InterPro" id="IPR036866">
    <property type="entry name" value="RibonucZ/Hydroxyglut_hydro"/>
</dbReference>
<feature type="compositionally biased region" description="Polar residues" evidence="11">
    <location>
        <begin position="747"/>
        <end position="758"/>
    </location>
</feature>
<dbReference type="SMART" id="SM01098">
    <property type="entry name" value="CPSF73-100_C"/>
    <property type="match status" value="1"/>
</dbReference>
<evidence type="ECO:0000256" key="1">
    <source>
        <dbReference type="ARBA" id="ARBA00004123"/>
    </source>
</evidence>
<accession>A0A9W8DU16</accession>
<keyword evidence="6" id="KW-0378">Hydrolase</keyword>
<dbReference type="InterPro" id="IPR022712">
    <property type="entry name" value="Beta_Casp"/>
</dbReference>
<dbReference type="InterPro" id="IPR050698">
    <property type="entry name" value="MBL"/>
</dbReference>
<dbReference type="Proteomes" id="UP001150538">
    <property type="component" value="Unassembled WGS sequence"/>
</dbReference>
<dbReference type="GO" id="GO:0004534">
    <property type="term" value="F:5'-3' RNA exonuclease activity"/>
    <property type="evidence" value="ECO:0007669"/>
    <property type="project" value="TreeGrafter"/>
</dbReference>
<evidence type="ECO:0000256" key="2">
    <source>
        <dbReference type="ARBA" id="ARBA00010624"/>
    </source>
</evidence>
<comment type="caution">
    <text evidence="15">The sequence shown here is derived from an EMBL/GenBank/DDBJ whole genome shotgun (WGS) entry which is preliminary data.</text>
</comment>
<dbReference type="EMBL" id="JANBPU010000061">
    <property type="protein sequence ID" value="KAJ1917813.1"/>
    <property type="molecule type" value="Genomic_DNA"/>
</dbReference>
<evidence type="ECO:0000256" key="5">
    <source>
        <dbReference type="ARBA" id="ARBA00022722"/>
    </source>
</evidence>
<dbReference type="Pfam" id="PF07521">
    <property type="entry name" value="RMMBL"/>
    <property type="match status" value="1"/>
</dbReference>
<evidence type="ECO:0000256" key="4">
    <source>
        <dbReference type="ARBA" id="ARBA00022664"/>
    </source>
</evidence>
<feature type="region of interest" description="Disordered" evidence="11">
    <location>
        <begin position="744"/>
        <end position="790"/>
    </location>
</feature>
<evidence type="ECO:0000256" key="3">
    <source>
        <dbReference type="ARBA" id="ARBA00018311"/>
    </source>
</evidence>
<dbReference type="Pfam" id="PF11718">
    <property type="entry name" value="CPSF73-100_C"/>
    <property type="match status" value="1"/>
</dbReference>
<keyword evidence="7" id="KW-0539">Nucleus</keyword>
<comment type="similarity">
    <text evidence="2">Belongs to the metallo-beta-lactamase superfamily. RNA-metabolizing metallo-beta-lactamase-like family. CPSF2/YSH1 subfamily.</text>
</comment>
<feature type="domain" description="Beta-Casp" evidence="13">
    <location>
        <begin position="257"/>
        <end position="378"/>
    </location>
</feature>
<comment type="subcellular location">
    <subcellularLocation>
        <location evidence="1">Nucleus</location>
    </subcellularLocation>
</comment>
<feature type="compositionally biased region" description="Polar residues" evidence="11">
    <location>
        <begin position="768"/>
        <end position="790"/>
    </location>
</feature>
<dbReference type="InterPro" id="IPR021718">
    <property type="entry name" value="CPSF73-100_C"/>
</dbReference>
<keyword evidence="16" id="KW-1185">Reference proteome</keyword>
<proteinExistence type="inferred from homology"/>
<dbReference type="SMART" id="SM00849">
    <property type="entry name" value="Lactamase_B"/>
    <property type="match status" value="1"/>
</dbReference>
<dbReference type="SUPFAM" id="SSF56281">
    <property type="entry name" value="Metallo-hydrolase/oxidoreductase"/>
    <property type="match status" value="1"/>
</dbReference>
<dbReference type="PANTHER" id="PTHR11203">
    <property type="entry name" value="CLEAVAGE AND POLYADENYLATION SPECIFICITY FACTOR FAMILY MEMBER"/>
    <property type="match status" value="1"/>
</dbReference>
<dbReference type="GO" id="GO:0005847">
    <property type="term" value="C:mRNA cleavage and polyadenylation specificity factor complex"/>
    <property type="evidence" value="ECO:0007669"/>
    <property type="project" value="TreeGrafter"/>
</dbReference>